<feature type="region of interest" description="Disordered" evidence="1">
    <location>
        <begin position="58"/>
        <end position="88"/>
    </location>
</feature>
<dbReference type="RefSeq" id="XP_043045109.1">
    <property type="nucleotide sequence ID" value="XM_043185226.1"/>
</dbReference>
<comment type="caution">
    <text evidence="2">The sequence shown here is derived from an EMBL/GenBank/DDBJ whole genome shotgun (WGS) entry which is preliminary data.</text>
</comment>
<feature type="region of interest" description="Disordered" evidence="1">
    <location>
        <begin position="22"/>
        <end position="41"/>
    </location>
</feature>
<proteinExistence type="predicted"/>
<organism evidence="2 3">
    <name type="scientific">Guyanagaster necrorhizus</name>
    <dbReference type="NCBI Taxonomy" id="856835"/>
    <lineage>
        <taxon>Eukaryota</taxon>
        <taxon>Fungi</taxon>
        <taxon>Dikarya</taxon>
        <taxon>Basidiomycota</taxon>
        <taxon>Agaricomycotina</taxon>
        <taxon>Agaricomycetes</taxon>
        <taxon>Agaricomycetidae</taxon>
        <taxon>Agaricales</taxon>
        <taxon>Marasmiineae</taxon>
        <taxon>Physalacriaceae</taxon>
        <taxon>Guyanagaster</taxon>
    </lineage>
</organism>
<dbReference type="AlphaFoldDB" id="A0A9P8AXB8"/>
<name>A0A9P8AXB8_9AGAR</name>
<gene>
    <name evidence="2" type="ORF">BT62DRAFT_927332</name>
</gene>
<reference evidence="2" key="1">
    <citation type="submission" date="2020-11" db="EMBL/GenBank/DDBJ databases">
        <title>Adaptations for nitrogen fixation in a non-lichenized fungal sporocarp promotes dispersal by wood-feeding termites.</title>
        <authorList>
            <consortium name="DOE Joint Genome Institute"/>
            <person name="Koch R.A."/>
            <person name="Yoon G."/>
            <person name="Arayal U."/>
            <person name="Lail K."/>
            <person name="Amirebrahimi M."/>
            <person name="Labutti K."/>
            <person name="Lipzen A."/>
            <person name="Riley R."/>
            <person name="Barry K."/>
            <person name="Henrissat B."/>
            <person name="Grigoriev I.V."/>
            <person name="Herr J.R."/>
            <person name="Aime M.C."/>
        </authorList>
    </citation>
    <scope>NUCLEOTIDE SEQUENCE</scope>
    <source>
        <strain evidence="2">MCA 3950</strain>
    </source>
</reference>
<evidence type="ECO:0000256" key="1">
    <source>
        <dbReference type="SAM" id="MobiDB-lite"/>
    </source>
</evidence>
<sequence>MNASLSSIGGSHHATNFLSGPSFAGRGVPPPNSGGIYPSNVTHTRSVHLQPARRHSVPYLGQKNQSRDENDCPVAARPPPTQAVSGKNHSVDNSLWQESQPVWHPTVSAPATCTTASSQHGHSSIVWPAMQADTPYQRNPEGPFYRHQRPPFVPLDNISEAGIPNCHNFLPFYLLPDTELQGINTSMTSISTTPCNSGTQNTAPVIGENADRDMQYERPFLMTVNDG</sequence>
<evidence type="ECO:0000313" key="3">
    <source>
        <dbReference type="Proteomes" id="UP000812287"/>
    </source>
</evidence>
<accession>A0A9P8AXB8</accession>
<dbReference type="GeneID" id="66107523"/>
<protein>
    <submittedName>
        <fullName evidence="2">Uncharacterized protein</fullName>
    </submittedName>
</protein>
<dbReference type="EMBL" id="MU250525">
    <property type="protein sequence ID" value="KAG7451609.1"/>
    <property type="molecule type" value="Genomic_DNA"/>
</dbReference>
<keyword evidence="3" id="KW-1185">Reference proteome</keyword>
<dbReference type="Proteomes" id="UP000812287">
    <property type="component" value="Unassembled WGS sequence"/>
</dbReference>
<evidence type="ECO:0000313" key="2">
    <source>
        <dbReference type="EMBL" id="KAG7451609.1"/>
    </source>
</evidence>